<evidence type="ECO:0000313" key="2">
    <source>
        <dbReference type="Proteomes" id="UP000253744"/>
    </source>
</evidence>
<organism evidence="1 2">
    <name type="scientific">Deinococcus wulumuqiensis</name>
    <dbReference type="NCBI Taxonomy" id="980427"/>
    <lineage>
        <taxon>Bacteria</taxon>
        <taxon>Thermotogati</taxon>
        <taxon>Deinococcota</taxon>
        <taxon>Deinococci</taxon>
        <taxon>Deinococcales</taxon>
        <taxon>Deinococcaceae</taxon>
        <taxon>Deinococcus</taxon>
    </lineage>
</organism>
<sequence length="86" mass="9340">MKGNLAVEGGFSLQNAQNDLSDAAQTVGAVMWKTLFEGGGERVNMGEGSSGLFHTPYELPFVVFSAFWTPFFLTCQVLRSGPHWPA</sequence>
<protein>
    <submittedName>
        <fullName evidence="1">Uncharacterized protein</fullName>
    </submittedName>
</protein>
<name>A0A345INA6_9DEIO</name>
<dbReference type="EMBL" id="CP031163">
    <property type="protein sequence ID" value="AXH01179.1"/>
    <property type="molecule type" value="Genomic_DNA"/>
</dbReference>
<accession>A0A345INA6</accession>
<dbReference type="KEGG" id="dwu:DVJ83_17845"/>
<gene>
    <name evidence="1" type="ORF">DVJ83_17845</name>
</gene>
<dbReference type="Proteomes" id="UP000253744">
    <property type="component" value="Plasmid pDrdI"/>
</dbReference>
<geneLocation type="plasmid" evidence="2">
    <name>pdrdi</name>
</geneLocation>
<reference evidence="1 2" key="1">
    <citation type="submission" date="2018-07" db="EMBL/GenBank/DDBJ databases">
        <title>Complete Genome and Methylome Analysis of Deinococcus wulumuqiensis NEB 479.</title>
        <authorList>
            <person name="Fomenkov A."/>
            <person name="Luyten Y."/>
            <person name="Vincze T."/>
            <person name="Anton B.P."/>
            <person name="Clark T."/>
            <person name="Roberts R.J."/>
            <person name="Morgan R.D."/>
        </authorList>
    </citation>
    <scope>NUCLEOTIDE SEQUENCE [LARGE SCALE GENOMIC DNA]</scope>
    <source>
        <strain evidence="1 2">NEB 479</strain>
        <plasmid evidence="2">Plasmid pdrdi</plasmid>
    </source>
</reference>
<evidence type="ECO:0000313" key="1">
    <source>
        <dbReference type="EMBL" id="AXH01179.1"/>
    </source>
</evidence>
<keyword evidence="1" id="KW-0614">Plasmid</keyword>
<dbReference type="AlphaFoldDB" id="A0A345INA6"/>
<proteinExistence type="predicted"/>